<evidence type="ECO:0000259" key="3">
    <source>
        <dbReference type="Pfam" id="PF00534"/>
    </source>
</evidence>
<dbReference type="SUPFAM" id="SSF53756">
    <property type="entry name" value="UDP-Glycosyltransferase/glycogen phosphorylase"/>
    <property type="match status" value="1"/>
</dbReference>
<dbReference type="InterPro" id="IPR028098">
    <property type="entry name" value="Glyco_trans_4-like_N"/>
</dbReference>
<proteinExistence type="predicted"/>
<feature type="domain" description="Glycosyl transferase family 1" evidence="3">
    <location>
        <begin position="229"/>
        <end position="386"/>
    </location>
</feature>
<organism evidence="5 6">
    <name type="scientific">Pedococcus aerophilus</name>
    <dbReference type="NCBI Taxonomy" id="436356"/>
    <lineage>
        <taxon>Bacteria</taxon>
        <taxon>Bacillati</taxon>
        <taxon>Actinomycetota</taxon>
        <taxon>Actinomycetes</taxon>
        <taxon>Micrococcales</taxon>
        <taxon>Intrasporangiaceae</taxon>
        <taxon>Pedococcus</taxon>
    </lineage>
</organism>
<dbReference type="PANTHER" id="PTHR12526:SF510">
    <property type="entry name" value="D-INOSITOL 3-PHOSPHATE GLYCOSYLTRANSFERASE"/>
    <property type="match status" value="1"/>
</dbReference>
<dbReference type="CDD" id="cd03801">
    <property type="entry name" value="GT4_PimA-like"/>
    <property type="match status" value="1"/>
</dbReference>
<keyword evidence="1" id="KW-0328">Glycosyltransferase</keyword>
<reference evidence="5 6" key="1">
    <citation type="journal article" date="2019" name="Int. J. Syst. Evol. Microbiol.">
        <title>The Global Catalogue of Microorganisms (GCM) 10K type strain sequencing project: providing services to taxonomists for standard genome sequencing and annotation.</title>
        <authorList>
            <consortium name="The Broad Institute Genomics Platform"/>
            <consortium name="The Broad Institute Genome Sequencing Center for Infectious Disease"/>
            <person name="Wu L."/>
            <person name="Ma J."/>
        </authorList>
    </citation>
    <scope>NUCLEOTIDE SEQUENCE [LARGE SCALE GENOMIC DNA]</scope>
    <source>
        <strain evidence="5 6">JCM 16378</strain>
    </source>
</reference>
<keyword evidence="6" id="KW-1185">Reference proteome</keyword>
<protein>
    <submittedName>
        <fullName evidence="5">Glycosyltransferase</fullName>
    </submittedName>
</protein>
<sequence>MKVLYVLKRYPRLSETFVVREILGVEARGVTVLVDALLPPEDEPRHPEVDRVRALVRYLPRRPVRRHVLVAAAHLAVRRPVPLATEVLRAARRVRRLRRAGDQALARKVWRQLGLSVLVADRARSEGVTQVHCHFATAACDVGVPAAAMAGVPSSVTVHAKDLYHRDNVEELPLRLARASAVVTVSAYNLEHLGTVLGPARRPLLRHVPNGVALGEVNLDGVGDRAAPVLCVSRLVAKKGIDTLLRALALAAVDDEGLRLEVIGGGPLDAELMALAADLGVGDRVRWWGPQPAGVVERSYARAGVVALPCRIDEDGDRDGLPTVLVEALARGVPVVSTDVVGIPELVRHGETGLIVPPDDPPALARALSELRGNPSLARRLGGQGRDLVRAAYDPAASAAQLQRTWSQVAS</sequence>
<accession>A0ABN3UYV7</accession>
<dbReference type="Proteomes" id="UP001501326">
    <property type="component" value="Unassembled WGS sequence"/>
</dbReference>
<dbReference type="Pfam" id="PF13439">
    <property type="entry name" value="Glyco_transf_4"/>
    <property type="match status" value="1"/>
</dbReference>
<dbReference type="Pfam" id="PF00534">
    <property type="entry name" value="Glycos_transf_1"/>
    <property type="match status" value="1"/>
</dbReference>
<comment type="caution">
    <text evidence="5">The sequence shown here is derived from an EMBL/GenBank/DDBJ whole genome shotgun (WGS) entry which is preliminary data.</text>
</comment>
<evidence type="ECO:0000256" key="1">
    <source>
        <dbReference type="ARBA" id="ARBA00022676"/>
    </source>
</evidence>
<evidence type="ECO:0000259" key="4">
    <source>
        <dbReference type="Pfam" id="PF13439"/>
    </source>
</evidence>
<name>A0ABN3UYV7_9MICO</name>
<evidence type="ECO:0000256" key="2">
    <source>
        <dbReference type="ARBA" id="ARBA00022679"/>
    </source>
</evidence>
<keyword evidence="2" id="KW-0808">Transferase</keyword>
<dbReference type="EMBL" id="BAAARN010000004">
    <property type="protein sequence ID" value="GAA2738761.1"/>
    <property type="molecule type" value="Genomic_DNA"/>
</dbReference>
<evidence type="ECO:0000313" key="6">
    <source>
        <dbReference type="Proteomes" id="UP001501326"/>
    </source>
</evidence>
<evidence type="ECO:0000313" key="5">
    <source>
        <dbReference type="EMBL" id="GAA2738761.1"/>
    </source>
</evidence>
<dbReference type="PANTHER" id="PTHR12526">
    <property type="entry name" value="GLYCOSYLTRANSFERASE"/>
    <property type="match status" value="1"/>
</dbReference>
<dbReference type="InterPro" id="IPR001296">
    <property type="entry name" value="Glyco_trans_1"/>
</dbReference>
<gene>
    <name evidence="5" type="ORF">GCM10009867_31560</name>
</gene>
<dbReference type="RefSeq" id="WP_344195162.1">
    <property type="nucleotide sequence ID" value="NZ_BAAARN010000004.1"/>
</dbReference>
<dbReference type="Gene3D" id="3.40.50.2000">
    <property type="entry name" value="Glycogen Phosphorylase B"/>
    <property type="match status" value="2"/>
</dbReference>
<feature type="domain" description="Glycosyltransferase subfamily 4-like N-terminal" evidence="4">
    <location>
        <begin position="52"/>
        <end position="213"/>
    </location>
</feature>